<dbReference type="WBParaSite" id="ACRNAN_scaffold5038.g24601.t1">
    <property type="protein sequence ID" value="ACRNAN_scaffold5038.g24601.t1"/>
    <property type="gene ID" value="ACRNAN_scaffold5038.g24601"/>
</dbReference>
<protein>
    <submittedName>
        <fullName evidence="4">Uncharacterized protein</fullName>
    </submittedName>
</protein>
<dbReference type="AlphaFoldDB" id="A0A914E1X7"/>
<accession>A0A914E1X7</accession>
<keyword evidence="2" id="KW-0812">Transmembrane</keyword>
<dbReference type="Proteomes" id="UP000887540">
    <property type="component" value="Unplaced"/>
</dbReference>
<evidence type="ECO:0000256" key="1">
    <source>
        <dbReference type="SAM" id="MobiDB-lite"/>
    </source>
</evidence>
<feature type="compositionally biased region" description="Low complexity" evidence="1">
    <location>
        <begin position="143"/>
        <end position="171"/>
    </location>
</feature>
<sequence>MDLETSRCSADHVSIDVRSLADEEKDAYVDFFVDSELPEFSPRLGIFGAPQCRCTNSVITLIVMLLGMVMATIGACLLLFFTQENTIIPLGITLIAVGFLMMFWGCIVWTSEIMCNDFIGNLYQRIKEAPMKNAIKRREKAMSRASSNSRSGSRQSQLTQLSYQTSGSQGSRKMILPRY</sequence>
<keyword evidence="2" id="KW-1133">Transmembrane helix</keyword>
<organism evidence="3 4">
    <name type="scientific">Acrobeloides nanus</name>
    <dbReference type="NCBI Taxonomy" id="290746"/>
    <lineage>
        <taxon>Eukaryota</taxon>
        <taxon>Metazoa</taxon>
        <taxon>Ecdysozoa</taxon>
        <taxon>Nematoda</taxon>
        <taxon>Chromadorea</taxon>
        <taxon>Rhabditida</taxon>
        <taxon>Tylenchina</taxon>
        <taxon>Cephalobomorpha</taxon>
        <taxon>Cephaloboidea</taxon>
        <taxon>Cephalobidae</taxon>
        <taxon>Acrobeloides</taxon>
    </lineage>
</organism>
<name>A0A914E1X7_9BILA</name>
<reference evidence="4" key="1">
    <citation type="submission" date="2022-11" db="UniProtKB">
        <authorList>
            <consortium name="WormBaseParasite"/>
        </authorList>
    </citation>
    <scope>IDENTIFICATION</scope>
</reference>
<evidence type="ECO:0000256" key="2">
    <source>
        <dbReference type="SAM" id="Phobius"/>
    </source>
</evidence>
<evidence type="ECO:0000313" key="3">
    <source>
        <dbReference type="Proteomes" id="UP000887540"/>
    </source>
</evidence>
<keyword evidence="3" id="KW-1185">Reference proteome</keyword>
<evidence type="ECO:0000313" key="4">
    <source>
        <dbReference type="WBParaSite" id="ACRNAN_scaffold5038.g24601.t1"/>
    </source>
</evidence>
<feature type="region of interest" description="Disordered" evidence="1">
    <location>
        <begin position="137"/>
        <end position="171"/>
    </location>
</feature>
<feature type="transmembrane region" description="Helical" evidence="2">
    <location>
        <begin position="87"/>
        <end position="109"/>
    </location>
</feature>
<proteinExistence type="predicted"/>
<keyword evidence="2" id="KW-0472">Membrane</keyword>
<feature type="transmembrane region" description="Helical" evidence="2">
    <location>
        <begin position="58"/>
        <end position="81"/>
    </location>
</feature>